<reference evidence="1 2" key="1">
    <citation type="submission" date="2021-02" db="EMBL/GenBank/DDBJ databases">
        <title>Bacillus sp. RD4P76, an endophyte from a halophyte.</title>
        <authorList>
            <person name="Sun J.-Q."/>
        </authorList>
    </citation>
    <scope>NUCLEOTIDE SEQUENCE [LARGE SCALE GENOMIC DNA]</scope>
    <source>
        <strain evidence="1 2">RD4P76</strain>
    </source>
</reference>
<organism evidence="1 2">
    <name type="scientific">Bacillus suaedaesalsae</name>
    <dbReference type="NCBI Taxonomy" id="2810349"/>
    <lineage>
        <taxon>Bacteria</taxon>
        <taxon>Bacillati</taxon>
        <taxon>Bacillota</taxon>
        <taxon>Bacilli</taxon>
        <taxon>Bacillales</taxon>
        <taxon>Bacillaceae</taxon>
        <taxon>Bacillus</taxon>
    </lineage>
</organism>
<sequence>MSKKRKPLVPEARAALNQLKVDVMKKEGYNVPTNDPDEVKAEVAGEVGVPLSNGYNGSLTSRDAGKVGGQIGGKMVSELIKMAKNKLNH</sequence>
<dbReference type="Pfam" id="PF00269">
    <property type="entry name" value="SASP"/>
    <property type="match status" value="1"/>
</dbReference>
<dbReference type="RefSeq" id="WP_204203037.1">
    <property type="nucleotide sequence ID" value="NZ_JAFELM010000024.1"/>
</dbReference>
<comment type="caution">
    <text evidence="1">The sequence shown here is derived from an EMBL/GenBank/DDBJ whole genome shotgun (WGS) entry which is preliminary data.</text>
</comment>
<gene>
    <name evidence="1" type="ORF">JR050_08215</name>
</gene>
<dbReference type="InterPro" id="IPR038300">
    <property type="entry name" value="SASP_sf_alpha/beta"/>
</dbReference>
<proteinExistence type="predicted"/>
<name>A0ABS2DGP7_9BACI</name>
<dbReference type="Proteomes" id="UP001518925">
    <property type="component" value="Unassembled WGS sequence"/>
</dbReference>
<protein>
    <submittedName>
        <fullName evidence="1">Alpha/beta-type small acid-soluble spore protein</fullName>
    </submittedName>
</protein>
<evidence type="ECO:0000313" key="2">
    <source>
        <dbReference type="Proteomes" id="UP001518925"/>
    </source>
</evidence>
<dbReference type="EMBL" id="JAFELM010000024">
    <property type="protein sequence ID" value="MBM6617664.1"/>
    <property type="molecule type" value="Genomic_DNA"/>
</dbReference>
<dbReference type="Gene3D" id="6.10.10.80">
    <property type="entry name" value="Small, acid-soluble spore protein, alpha/beta type-like"/>
    <property type="match status" value="1"/>
</dbReference>
<evidence type="ECO:0000313" key="1">
    <source>
        <dbReference type="EMBL" id="MBM6617664.1"/>
    </source>
</evidence>
<keyword evidence="2" id="KW-1185">Reference proteome</keyword>
<dbReference type="InterPro" id="IPR001448">
    <property type="entry name" value="SASP_alpha/beta-type"/>
</dbReference>
<accession>A0ABS2DGP7</accession>